<protein>
    <recommendedName>
        <fullName evidence="4">F-box domain-containing protein</fullName>
    </recommendedName>
</protein>
<name>A0A0D9X182_9ORYZ</name>
<dbReference type="Gramene" id="LPERR07G18560.1">
    <property type="protein sequence ID" value="LPERR07G18560.1"/>
    <property type="gene ID" value="LPERR07G18560"/>
</dbReference>
<dbReference type="HOGENOM" id="CLU_109128_1_0_1"/>
<keyword evidence="3" id="KW-1185">Reference proteome</keyword>
<evidence type="ECO:0008006" key="4">
    <source>
        <dbReference type="Google" id="ProtNLM"/>
    </source>
</evidence>
<dbReference type="STRING" id="77586.A0A0D9X182"/>
<feature type="region of interest" description="Disordered" evidence="1">
    <location>
        <begin position="1"/>
        <end position="25"/>
    </location>
</feature>
<dbReference type="Proteomes" id="UP000032180">
    <property type="component" value="Chromosome 7"/>
</dbReference>
<evidence type="ECO:0000313" key="3">
    <source>
        <dbReference type="Proteomes" id="UP000032180"/>
    </source>
</evidence>
<dbReference type="PANTHER" id="PTHR33165">
    <property type="entry name" value="F-BOX DOMAIN CONTAINING PROTEIN-LIKE-RELATED"/>
    <property type="match status" value="1"/>
</dbReference>
<organism evidence="2 3">
    <name type="scientific">Leersia perrieri</name>
    <dbReference type="NCBI Taxonomy" id="77586"/>
    <lineage>
        <taxon>Eukaryota</taxon>
        <taxon>Viridiplantae</taxon>
        <taxon>Streptophyta</taxon>
        <taxon>Embryophyta</taxon>
        <taxon>Tracheophyta</taxon>
        <taxon>Spermatophyta</taxon>
        <taxon>Magnoliopsida</taxon>
        <taxon>Liliopsida</taxon>
        <taxon>Poales</taxon>
        <taxon>Poaceae</taxon>
        <taxon>BOP clade</taxon>
        <taxon>Oryzoideae</taxon>
        <taxon>Oryzeae</taxon>
        <taxon>Oryzinae</taxon>
        <taxon>Leersia</taxon>
    </lineage>
</organism>
<reference evidence="3" key="2">
    <citation type="submission" date="2013-12" db="EMBL/GenBank/DDBJ databases">
        <authorList>
            <person name="Yu Y."/>
            <person name="Lee S."/>
            <person name="de Baynast K."/>
            <person name="Wissotski M."/>
            <person name="Liu L."/>
            <person name="Talag J."/>
            <person name="Goicoechea J."/>
            <person name="Angelova A."/>
            <person name="Jetty R."/>
            <person name="Kudrna D."/>
            <person name="Golser W."/>
            <person name="Rivera L."/>
            <person name="Zhang J."/>
            <person name="Wing R."/>
        </authorList>
    </citation>
    <scope>NUCLEOTIDE SEQUENCE</scope>
</reference>
<evidence type="ECO:0000313" key="2">
    <source>
        <dbReference type="EnsemblPlants" id="LPERR07G18560.1"/>
    </source>
</evidence>
<reference evidence="2" key="3">
    <citation type="submission" date="2015-04" db="UniProtKB">
        <authorList>
            <consortium name="EnsemblPlants"/>
        </authorList>
    </citation>
    <scope>IDENTIFICATION</scope>
</reference>
<proteinExistence type="predicted"/>
<reference evidence="2 3" key="1">
    <citation type="submission" date="2012-08" db="EMBL/GenBank/DDBJ databases">
        <title>Oryza genome evolution.</title>
        <authorList>
            <person name="Wing R.A."/>
        </authorList>
    </citation>
    <scope>NUCLEOTIDE SEQUENCE</scope>
</reference>
<dbReference type="EnsemblPlants" id="LPERR07G18560.1">
    <property type="protein sequence ID" value="LPERR07G18560.1"/>
    <property type="gene ID" value="LPERR07G18560"/>
</dbReference>
<dbReference type="AlphaFoldDB" id="A0A0D9X182"/>
<accession>A0A0D9X182</accession>
<sequence>MSPPPPVSPSKRAPSATTTTNKRRRLAAAPPWASLPGDLVQQIGWRLLAAGGLRFLAACSGWHSTTASPHCRGILDPQFHPRRWMILPEGPDGDLLPGGKSNLNGGDLRFLHLSTDTLVAVYLPLLAGDEIHSLLDSTDSDIIWVAAPGS</sequence>
<evidence type="ECO:0000256" key="1">
    <source>
        <dbReference type="SAM" id="MobiDB-lite"/>
    </source>
</evidence>